<feature type="domain" description="Peptidase M28" evidence="2">
    <location>
        <begin position="275"/>
        <end position="489"/>
    </location>
</feature>
<accession>W0F0F0</accession>
<evidence type="ECO:0000313" key="4">
    <source>
        <dbReference type="Proteomes" id="UP000003586"/>
    </source>
</evidence>
<reference evidence="3 4" key="1">
    <citation type="submission" date="2013-12" db="EMBL/GenBank/DDBJ databases">
        <authorList>
            <consortium name="DOE Joint Genome Institute"/>
            <person name="Eisen J."/>
            <person name="Huntemann M."/>
            <person name="Han J."/>
            <person name="Chen A."/>
            <person name="Kyrpides N."/>
            <person name="Mavromatis K."/>
            <person name="Markowitz V."/>
            <person name="Palaniappan K."/>
            <person name="Ivanova N."/>
            <person name="Schaumberg A."/>
            <person name="Pati A."/>
            <person name="Liolios K."/>
            <person name="Nordberg H.P."/>
            <person name="Cantor M.N."/>
            <person name="Hua S.X."/>
            <person name="Woyke T."/>
        </authorList>
    </citation>
    <scope>NUCLEOTIDE SEQUENCE [LARGE SCALE GENOMIC DNA]</scope>
    <source>
        <strain evidence="4">DSM 19437</strain>
    </source>
</reference>
<dbReference type="HOGENOM" id="CLU_019932_2_0_10"/>
<dbReference type="EMBL" id="CP007035">
    <property type="protein sequence ID" value="AHF16530.1"/>
    <property type="molecule type" value="Genomic_DNA"/>
</dbReference>
<evidence type="ECO:0000313" key="3">
    <source>
        <dbReference type="EMBL" id="AHF16530.1"/>
    </source>
</evidence>
<dbReference type="AlphaFoldDB" id="W0F0F0"/>
<feature type="chain" id="PRO_5004788174" evidence="1">
    <location>
        <begin position="20"/>
        <end position="512"/>
    </location>
</feature>
<dbReference type="RefSeq" id="WP_008587785.1">
    <property type="nucleotide sequence ID" value="NZ_CP007035.1"/>
</dbReference>
<sequence>MIKQSFFAAALFTGLIAGAQKMADPSAFAKGITPEVLKKHLSVIASAAMEGRNTPSPGLERAADYITAQFKGQGLTAGNQGSYRQTYQLTKDSLAKLELKIGDNSFNADEVAPLFTNGESVHLKFDNYAFTGYGIVDKGRDDYAGIDVKGKLVVVFAGAPKGFTPSQEGRMASTALMVKIGNALKKGAAAVLVAVDAIPPRFKSKVSYRPSWVKKSATAQPPVFFIGKNVVEKTSGYSFEDVTAALDNGQAPPEVKNAVMTLDYEVQKNVATASNVLGVIEGTDKKNEYLFITAHYDHLGKDAAGNIFYGADDDGSGTVSVLTMAEAFARAKKAGKGPRRTLVFMTVSGEEKGLWGSEYYSENPIYPLDKTTADLNIDMIGRVDTERKSADTLNYIYVIGHDKLSTDLPVINEAMNNKYTKLTLDYKFDDPADPERIYYRSDHFNFARKGVPILFFYDGMLKADYHKITDTVDKINFPLMAKRAQMIFYTAWEMANRDDMLKRDLKLPETAR</sequence>
<protein>
    <submittedName>
        <fullName evidence="3">Peptidase M28</fullName>
    </submittedName>
</protein>
<dbReference type="Proteomes" id="UP000003586">
    <property type="component" value="Chromosome"/>
</dbReference>
<dbReference type="STRING" id="929713.NIASO_17850"/>
<gene>
    <name evidence="3" type="ORF">NIASO_17850</name>
</gene>
<dbReference type="InterPro" id="IPR007484">
    <property type="entry name" value="Peptidase_M28"/>
</dbReference>
<dbReference type="PANTHER" id="PTHR12147:SF26">
    <property type="entry name" value="PEPTIDASE M28 DOMAIN-CONTAINING PROTEIN"/>
    <property type="match status" value="1"/>
</dbReference>
<dbReference type="OrthoDB" id="9764939at2"/>
<dbReference type="Gene3D" id="3.50.30.30">
    <property type="match status" value="1"/>
</dbReference>
<evidence type="ECO:0000256" key="1">
    <source>
        <dbReference type="SAM" id="SignalP"/>
    </source>
</evidence>
<dbReference type="eggNOG" id="COG2234">
    <property type="taxonomic scope" value="Bacteria"/>
</dbReference>
<proteinExistence type="predicted"/>
<keyword evidence="4" id="KW-1185">Reference proteome</keyword>
<dbReference type="Gene3D" id="3.40.630.10">
    <property type="entry name" value="Zn peptidases"/>
    <property type="match status" value="2"/>
</dbReference>
<dbReference type="GO" id="GO:0008235">
    <property type="term" value="F:metalloexopeptidase activity"/>
    <property type="evidence" value="ECO:0007669"/>
    <property type="project" value="InterPro"/>
</dbReference>
<dbReference type="InterPro" id="IPR046450">
    <property type="entry name" value="PA_dom_sf"/>
</dbReference>
<dbReference type="SUPFAM" id="SSF52025">
    <property type="entry name" value="PA domain"/>
    <property type="match status" value="1"/>
</dbReference>
<dbReference type="Pfam" id="PF04389">
    <property type="entry name" value="Peptidase_M28"/>
    <property type="match status" value="1"/>
</dbReference>
<dbReference type="PANTHER" id="PTHR12147">
    <property type="entry name" value="METALLOPEPTIDASE M28 FAMILY MEMBER"/>
    <property type="match status" value="1"/>
</dbReference>
<dbReference type="InterPro" id="IPR045175">
    <property type="entry name" value="M28_fam"/>
</dbReference>
<name>W0F0F0_9BACT</name>
<dbReference type="GO" id="GO:0006508">
    <property type="term" value="P:proteolysis"/>
    <property type="evidence" value="ECO:0007669"/>
    <property type="project" value="InterPro"/>
</dbReference>
<dbReference type="SUPFAM" id="SSF53187">
    <property type="entry name" value="Zn-dependent exopeptidases"/>
    <property type="match status" value="1"/>
</dbReference>
<feature type="signal peptide" evidence="1">
    <location>
        <begin position="1"/>
        <end position="19"/>
    </location>
</feature>
<organism evidence="3 4">
    <name type="scientific">Niabella soli DSM 19437</name>
    <dbReference type="NCBI Taxonomy" id="929713"/>
    <lineage>
        <taxon>Bacteria</taxon>
        <taxon>Pseudomonadati</taxon>
        <taxon>Bacteroidota</taxon>
        <taxon>Chitinophagia</taxon>
        <taxon>Chitinophagales</taxon>
        <taxon>Chitinophagaceae</taxon>
        <taxon>Niabella</taxon>
    </lineage>
</organism>
<dbReference type="KEGG" id="nso:NIASO_17850"/>
<keyword evidence="1" id="KW-0732">Signal</keyword>
<evidence type="ECO:0000259" key="2">
    <source>
        <dbReference type="Pfam" id="PF04389"/>
    </source>
</evidence>